<dbReference type="STRING" id="10228.B3S3B3"/>
<dbReference type="KEGG" id="tad:TRIADDRAFT_28167"/>
<accession>B3S3B3</accession>
<sequence length="615" mass="69440">MNNTKNGQLLRTLRSFMANMKHVPHPLQAYIIPTNDAHQSEYLANRDKRREFISGFTGSFGNAIVTRDKAALWTDGRYYLQATEQLDDNWTLMKQGLADTLSMEDWLIQILPKESYVGVDPFLFTHELWKSYSQKLSDAGLSLVAVQDNLVDLVWTSYDRSEVPLSPLMILPLKYSGKSVGDKLKDIRDKMSTANCDALVISALDEVAWLLNIRGADIEYNPVFFAYAIVTANCLYVFTSLERITSEIFNHLKLETESELKFEPYENVLEVIEDISSSNHGQIWISPLSSHALVNVVPKEKRYLKPSPIALMKALKNTTELDGLRNAHIRDAAALCEFYAWLEKEIKINPVTEIGAADVLEDFRKQQDDYISLSFPTISSSGEHGAIIHYCPTEASNREITETDLYLCDSGAQFRDGTTDVTRTIHLGNPTEHEKECFTRVLKGHINLCKAIFPNGTNGHVLDMLARKPLWDVGLDYRHGTGHGVGAFLMVHEGPHGIGSRPRKYDVPLMADMTVTDEPGYYEDGSFGIRIENVVIVKSVETKHNFGGIGFLTFEPITLVPIQKKLLSPELLTEEEVAWINDYHQLCREKVGDLLIQRGRLDALKWLQKETEVIG</sequence>
<proteinExistence type="inferred from homology"/>
<dbReference type="Pfam" id="PF01321">
    <property type="entry name" value="Creatinase_N"/>
    <property type="match status" value="1"/>
</dbReference>
<dbReference type="FunFam" id="3.90.230.10:FF:000007">
    <property type="entry name" value="Xaa-Pro aminopeptidase P"/>
    <property type="match status" value="1"/>
</dbReference>
<evidence type="ECO:0000259" key="6">
    <source>
        <dbReference type="Pfam" id="PF00557"/>
    </source>
</evidence>
<comment type="cofactor">
    <cofactor evidence="1">
        <name>Mn(2+)</name>
        <dbReference type="ChEBI" id="CHEBI:29035"/>
    </cofactor>
</comment>
<dbReference type="SUPFAM" id="SSF53092">
    <property type="entry name" value="Creatinase/prolidase N-terminal domain"/>
    <property type="match status" value="1"/>
</dbReference>
<dbReference type="GeneID" id="6755841"/>
<dbReference type="InterPro" id="IPR033740">
    <property type="entry name" value="Pept_M24B"/>
</dbReference>
<evidence type="ECO:0000256" key="5">
    <source>
        <dbReference type="ARBA" id="ARBA00023211"/>
    </source>
</evidence>
<evidence type="ECO:0008006" key="11">
    <source>
        <dbReference type="Google" id="ProtNLM"/>
    </source>
</evidence>
<keyword evidence="5" id="KW-0464">Manganese</keyword>
<comment type="similarity">
    <text evidence="2">Belongs to the peptidase M24B family.</text>
</comment>
<dbReference type="PANTHER" id="PTHR43763">
    <property type="entry name" value="XAA-PRO AMINOPEPTIDASE 1"/>
    <property type="match status" value="1"/>
</dbReference>
<evidence type="ECO:0000256" key="2">
    <source>
        <dbReference type="ARBA" id="ARBA00008766"/>
    </source>
</evidence>
<dbReference type="InterPro" id="IPR050422">
    <property type="entry name" value="X-Pro_aminopeptidase_P"/>
</dbReference>
<dbReference type="InterPro" id="IPR000587">
    <property type="entry name" value="Creatinase_N"/>
</dbReference>
<dbReference type="HOGENOM" id="CLU_011781_2_2_1"/>
<evidence type="ECO:0000256" key="1">
    <source>
        <dbReference type="ARBA" id="ARBA00001936"/>
    </source>
</evidence>
<dbReference type="MEROPS" id="M24.009"/>
<evidence type="ECO:0000313" key="9">
    <source>
        <dbReference type="EMBL" id="EDV22938.1"/>
    </source>
</evidence>
<dbReference type="Pfam" id="PF00557">
    <property type="entry name" value="Peptidase_M24"/>
    <property type="match status" value="1"/>
</dbReference>
<dbReference type="Pfam" id="PF16189">
    <property type="entry name" value="Creatinase_N_2"/>
    <property type="match status" value="1"/>
</dbReference>
<dbReference type="InParanoid" id="B3S3B3"/>
<reference evidence="9 10" key="1">
    <citation type="journal article" date="2008" name="Nature">
        <title>The Trichoplax genome and the nature of placozoans.</title>
        <authorList>
            <person name="Srivastava M."/>
            <person name="Begovic E."/>
            <person name="Chapman J."/>
            <person name="Putnam N.H."/>
            <person name="Hellsten U."/>
            <person name="Kawashima T."/>
            <person name="Kuo A."/>
            <person name="Mitros T."/>
            <person name="Salamov A."/>
            <person name="Carpenter M.L."/>
            <person name="Signorovitch A.Y."/>
            <person name="Moreno M.A."/>
            <person name="Kamm K."/>
            <person name="Grimwood J."/>
            <person name="Schmutz J."/>
            <person name="Shapiro H."/>
            <person name="Grigoriev I.V."/>
            <person name="Buss L.W."/>
            <person name="Schierwater B."/>
            <person name="Dellaporta S.L."/>
            <person name="Rokhsar D.S."/>
        </authorList>
    </citation>
    <scope>NUCLEOTIDE SEQUENCE [LARGE SCALE GENOMIC DNA]</scope>
    <source>
        <strain evidence="9 10">Grell-BS-1999</strain>
    </source>
</reference>
<dbReference type="GO" id="GO:0005737">
    <property type="term" value="C:cytoplasm"/>
    <property type="evidence" value="ECO:0007669"/>
    <property type="project" value="UniProtKB-ARBA"/>
</dbReference>
<feature type="domain" description="Creatinase N-terminal" evidence="7">
    <location>
        <begin position="43"/>
        <end position="146"/>
    </location>
</feature>
<dbReference type="CDD" id="cd01085">
    <property type="entry name" value="APP"/>
    <property type="match status" value="1"/>
</dbReference>
<evidence type="ECO:0000256" key="4">
    <source>
        <dbReference type="ARBA" id="ARBA00022801"/>
    </source>
</evidence>
<feature type="domain" description="Peptidase M24" evidence="6">
    <location>
        <begin position="323"/>
        <end position="538"/>
    </location>
</feature>
<dbReference type="Pfam" id="PF16188">
    <property type="entry name" value="Peptidase_M24_C"/>
    <property type="match status" value="1"/>
</dbReference>
<dbReference type="Gene3D" id="3.40.350.10">
    <property type="entry name" value="Creatinase/prolidase N-terminal domain"/>
    <property type="match status" value="2"/>
</dbReference>
<dbReference type="PhylomeDB" id="B3S3B3"/>
<keyword evidence="4" id="KW-0378">Hydrolase</keyword>
<dbReference type="FunFam" id="3.40.350.10:FF:000001">
    <property type="entry name" value="Putative xaa-Pro aminopeptidase 1"/>
    <property type="match status" value="1"/>
</dbReference>
<dbReference type="Gene3D" id="3.90.230.10">
    <property type="entry name" value="Creatinase/methionine aminopeptidase superfamily"/>
    <property type="match status" value="1"/>
</dbReference>
<dbReference type="GO" id="GO:0046872">
    <property type="term" value="F:metal ion binding"/>
    <property type="evidence" value="ECO:0007669"/>
    <property type="project" value="UniProtKB-KW"/>
</dbReference>
<organism evidence="9 10">
    <name type="scientific">Trichoplax adhaerens</name>
    <name type="common">Trichoplax reptans</name>
    <dbReference type="NCBI Taxonomy" id="10228"/>
    <lineage>
        <taxon>Eukaryota</taxon>
        <taxon>Metazoa</taxon>
        <taxon>Placozoa</taxon>
        <taxon>Uniplacotomia</taxon>
        <taxon>Trichoplacea</taxon>
        <taxon>Trichoplacidae</taxon>
        <taxon>Trichoplax</taxon>
    </lineage>
</organism>
<dbReference type="InterPro" id="IPR032416">
    <property type="entry name" value="Peptidase_M24_C"/>
</dbReference>
<dbReference type="OMA" id="EPGMILS"/>
<evidence type="ECO:0000259" key="7">
    <source>
        <dbReference type="Pfam" id="PF01321"/>
    </source>
</evidence>
<dbReference type="Proteomes" id="UP000009022">
    <property type="component" value="Unassembled WGS sequence"/>
</dbReference>
<dbReference type="CTD" id="6755841"/>
<dbReference type="InterPro" id="IPR000994">
    <property type="entry name" value="Pept_M24"/>
</dbReference>
<dbReference type="OrthoDB" id="9995434at2759"/>
<dbReference type="eggNOG" id="KOG2413">
    <property type="taxonomic scope" value="Eukaryota"/>
</dbReference>
<dbReference type="InterPro" id="IPR036005">
    <property type="entry name" value="Creatinase/aminopeptidase-like"/>
</dbReference>
<dbReference type="RefSeq" id="XP_002114804.1">
    <property type="nucleotide sequence ID" value="XM_002114768.1"/>
</dbReference>
<keyword evidence="3" id="KW-0479">Metal-binding</keyword>
<dbReference type="GO" id="GO:0070006">
    <property type="term" value="F:metalloaminopeptidase activity"/>
    <property type="evidence" value="ECO:0007669"/>
    <property type="project" value="InterPro"/>
</dbReference>
<dbReference type="InterPro" id="IPR029149">
    <property type="entry name" value="Creatin/AminoP/Spt16_N"/>
</dbReference>
<dbReference type="PANTHER" id="PTHR43763:SF6">
    <property type="entry name" value="XAA-PRO AMINOPEPTIDASE 1"/>
    <property type="match status" value="1"/>
</dbReference>
<gene>
    <name evidence="9" type="ORF">TRIADDRAFT_28167</name>
</gene>
<protein>
    <recommendedName>
        <fullName evidence="11">Xaa-Pro aminopeptidase 1</fullName>
    </recommendedName>
</protein>
<dbReference type="AlphaFoldDB" id="B3S3B3"/>
<evidence type="ECO:0000256" key="3">
    <source>
        <dbReference type="ARBA" id="ARBA00022723"/>
    </source>
</evidence>
<keyword evidence="10" id="KW-1185">Reference proteome</keyword>
<dbReference type="EMBL" id="DS985248">
    <property type="protein sequence ID" value="EDV22938.1"/>
    <property type="molecule type" value="Genomic_DNA"/>
</dbReference>
<dbReference type="FunCoup" id="B3S3B3">
    <property type="interactions" value="1871"/>
</dbReference>
<feature type="domain" description="Peptidase M24 C-terminal" evidence="8">
    <location>
        <begin position="550"/>
        <end position="613"/>
    </location>
</feature>
<evidence type="ECO:0000313" key="10">
    <source>
        <dbReference type="Proteomes" id="UP000009022"/>
    </source>
</evidence>
<evidence type="ECO:0000259" key="8">
    <source>
        <dbReference type="Pfam" id="PF16188"/>
    </source>
</evidence>
<name>B3S3B3_TRIAD</name>
<dbReference type="SUPFAM" id="SSF55920">
    <property type="entry name" value="Creatinase/aminopeptidase"/>
    <property type="match status" value="1"/>
</dbReference>